<reference evidence="1" key="1">
    <citation type="submission" date="2020-05" db="EMBL/GenBank/DDBJ databases">
        <authorList>
            <person name="Chiriac C."/>
            <person name="Salcher M."/>
            <person name="Ghai R."/>
            <person name="Kavagutti S V."/>
        </authorList>
    </citation>
    <scope>NUCLEOTIDE SEQUENCE</scope>
</reference>
<dbReference type="EMBL" id="CAEZWR010000204">
    <property type="protein sequence ID" value="CAB4676127.1"/>
    <property type="molecule type" value="Genomic_DNA"/>
</dbReference>
<sequence>MNEEIIPSLMVLASTPSAGAHFVLSVIAGAADALTAARPDSATKAAAPPAMRLKPRRFF</sequence>
<proteinExistence type="predicted"/>
<dbReference type="AlphaFoldDB" id="A0A6J6MPW0"/>
<protein>
    <submittedName>
        <fullName evidence="1">Unannotated protein</fullName>
    </submittedName>
</protein>
<organism evidence="1">
    <name type="scientific">freshwater metagenome</name>
    <dbReference type="NCBI Taxonomy" id="449393"/>
    <lineage>
        <taxon>unclassified sequences</taxon>
        <taxon>metagenomes</taxon>
        <taxon>ecological metagenomes</taxon>
    </lineage>
</organism>
<accession>A0A6J6MPW0</accession>
<gene>
    <name evidence="1" type="ORF">UFOPK2282_01368</name>
</gene>
<name>A0A6J6MPW0_9ZZZZ</name>
<evidence type="ECO:0000313" key="1">
    <source>
        <dbReference type="EMBL" id="CAB4676127.1"/>
    </source>
</evidence>